<keyword evidence="4 7" id="KW-1133">Transmembrane helix</keyword>
<dbReference type="InterPro" id="IPR025405">
    <property type="entry name" value="DUF4131"/>
</dbReference>
<dbReference type="SMART" id="SM00849">
    <property type="entry name" value="Lactamase_B"/>
    <property type="match status" value="1"/>
</dbReference>
<feature type="domain" description="Metallo-beta-lactamase" evidence="8">
    <location>
        <begin position="648"/>
        <end position="859"/>
    </location>
</feature>
<dbReference type="Pfam" id="PF13567">
    <property type="entry name" value="DUF4131"/>
    <property type="match status" value="1"/>
</dbReference>
<evidence type="ECO:0000256" key="5">
    <source>
        <dbReference type="ARBA" id="ARBA00023136"/>
    </source>
</evidence>
<keyword evidence="10" id="KW-1185">Reference proteome</keyword>
<protein>
    <submittedName>
        <fullName evidence="9">DNA internalization-related competence protein ComEC/Rec2</fullName>
    </submittedName>
</protein>
<feature type="transmembrane region" description="Helical" evidence="7">
    <location>
        <begin position="21"/>
        <end position="41"/>
    </location>
</feature>
<dbReference type="NCBIfam" id="TIGR00360">
    <property type="entry name" value="ComEC_N-term"/>
    <property type="match status" value="1"/>
</dbReference>
<evidence type="ECO:0000256" key="7">
    <source>
        <dbReference type="SAM" id="Phobius"/>
    </source>
</evidence>
<comment type="caution">
    <text evidence="9">The sequence shown here is derived from an EMBL/GenBank/DDBJ whole genome shotgun (WGS) entry which is preliminary data.</text>
</comment>
<feature type="transmembrane region" description="Helical" evidence="7">
    <location>
        <begin position="561"/>
        <end position="580"/>
    </location>
</feature>
<accession>A0ABU9B7R8</accession>
<feature type="transmembrane region" description="Helical" evidence="7">
    <location>
        <begin position="420"/>
        <end position="439"/>
    </location>
</feature>
<evidence type="ECO:0000259" key="8">
    <source>
        <dbReference type="SMART" id="SM00849"/>
    </source>
</evidence>
<evidence type="ECO:0000256" key="1">
    <source>
        <dbReference type="ARBA" id="ARBA00004651"/>
    </source>
</evidence>
<gene>
    <name evidence="9" type="ORF">AACH11_03715</name>
</gene>
<dbReference type="Pfam" id="PF00753">
    <property type="entry name" value="Lactamase_B"/>
    <property type="match status" value="1"/>
</dbReference>
<dbReference type="RefSeq" id="WP_341372850.1">
    <property type="nucleotide sequence ID" value="NZ_JBBUTF010000003.1"/>
</dbReference>
<evidence type="ECO:0000256" key="6">
    <source>
        <dbReference type="SAM" id="MobiDB-lite"/>
    </source>
</evidence>
<feature type="transmembrane region" description="Helical" evidence="7">
    <location>
        <begin position="61"/>
        <end position="81"/>
    </location>
</feature>
<dbReference type="PANTHER" id="PTHR30619:SF1">
    <property type="entry name" value="RECOMBINATION PROTEIN 2"/>
    <property type="match status" value="1"/>
</dbReference>
<keyword evidence="2" id="KW-1003">Cell membrane</keyword>
<dbReference type="Gene3D" id="3.60.15.10">
    <property type="entry name" value="Ribonuclease Z/Hydroxyacylglutathione hydrolase-like"/>
    <property type="match status" value="1"/>
</dbReference>
<feature type="region of interest" description="Disordered" evidence="6">
    <location>
        <begin position="1"/>
        <end position="20"/>
    </location>
</feature>
<evidence type="ECO:0000256" key="4">
    <source>
        <dbReference type="ARBA" id="ARBA00022989"/>
    </source>
</evidence>
<dbReference type="EMBL" id="JBBUTF010000003">
    <property type="protein sequence ID" value="MEK8025067.1"/>
    <property type="molecule type" value="Genomic_DNA"/>
</dbReference>
<dbReference type="SUPFAM" id="SSF56281">
    <property type="entry name" value="Metallo-hydrolase/oxidoreductase"/>
    <property type="match status" value="1"/>
</dbReference>
<evidence type="ECO:0000256" key="3">
    <source>
        <dbReference type="ARBA" id="ARBA00022692"/>
    </source>
</evidence>
<organism evidence="9 10">
    <name type="scientific">Pseudaquabacterium rugosum</name>
    <dbReference type="NCBI Taxonomy" id="2984194"/>
    <lineage>
        <taxon>Bacteria</taxon>
        <taxon>Pseudomonadati</taxon>
        <taxon>Pseudomonadota</taxon>
        <taxon>Betaproteobacteria</taxon>
        <taxon>Burkholderiales</taxon>
        <taxon>Sphaerotilaceae</taxon>
        <taxon>Pseudaquabacterium</taxon>
    </lineage>
</organism>
<feature type="transmembrane region" description="Helical" evidence="7">
    <location>
        <begin position="592"/>
        <end position="609"/>
    </location>
</feature>
<dbReference type="InterPro" id="IPR036866">
    <property type="entry name" value="RibonucZ/Hydroxyglut_hydro"/>
</dbReference>
<dbReference type="InterPro" id="IPR004797">
    <property type="entry name" value="Competence_ComEC/Rec2"/>
</dbReference>
<comment type="subcellular location">
    <subcellularLocation>
        <location evidence="1">Cell membrane</location>
        <topology evidence="1">Multi-pass membrane protein</topology>
    </subcellularLocation>
</comment>
<feature type="compositionally biased region" description="Low complexity" evidence="6">
    <location>
        <begin position="1"/>
        <end position="13"/>
    </location>
</feature>
<feature type="transmembrane region" description="Helical" evidence="7">
    <location>
        <begin position="531"/>
        <end position="554"/>
    </location>
</feature>
<feature type="transmembrane region" description="Helical" evidence="7">
    <location>
        <begin position="381"/>
        <end position="400"/>
    </location>
</feature>
<evidence type="ECO:0000256" key="2">
    <source>
        <dbReference type="ARBA" id="ARBA00022475"/>
    </source>
</evidence>
<dbReference type="PANTHER" id="PTHR30619">
    <property type="entry name" value="DNA INTERNALIZATION/COMPETENCE PROTEIN COMEC/REC2"/>
    <property type="match status" value="1"/>
</dbReference>
<dbReference type="InterPro" id="IPR001279">
    <property type="entry name" value="Metallo-B-lactamas"/>
</dbReference>
<dbReference type="CDD" id="cd07731">
    <property type="entry name" value="ComA-like_MBL-fold"/>
    <property type="match status" value="1"/>
</dbReference>
<dbReference type="Pfam" id="PF03772">
    <property type="entry name" value="Competence"/>
    <property type="match status" value="1"/>
</dbReference>
<feature type="transmembrane region" description="Helical" evidence="7">
    <location>
        <begin position="93"/>
        <end position="110"/>
    </location>
</feature>
<proteinExistence type="predicted"/>
<keyword evidence="5 7" id="KW-0472">Membrane</keyword>
<name>A0ABU9B7R8_9BURK</name>
<evidence type="ECO:0000313" key="10">
    <source>
        <dbReference type="Proteomes" id="UP001368500"/>
    </source>
</evidence>
<dbReference type="InterPro" id="IPR035681">
    <property type="entry name" value="ComA-like_MBL"/>
</dbReference>
<feature type="transmembrane region" description="Helical" evidence="7">
    <location>
        <begin position="336"/>
        <end position="360"/>
    </location>
</feature>
<evidence type="ECO:0000313" key="9">
    <source>
        <dbReference type="EMBL" id="MEK8025067.1"/>
    </source>
</evidence>
<keyword evidence="3 7" id="KW-0812">Transmembrane</keyword>
<sequence length="930" mass="96772">MSGLRSLSSRSAGPDQEPGAGHGPAIAVVMAAGGAAAMAGAGGRREGDGRCAAASGPVDGGAAAGLWLACAALGWLAGLAVQMQQAALAPESWRQAVAAVAAVALAGGALRRVGRGGARLVAVALALAAAALGWASTEWRAAQRLAQRLPAVLEGQPVTAVGRVVALPQAQADGWRFLFEVESARDAQGRALTLPPRLWLGWYPSQASQGDADPAAAALAAAPLRAGERWQLPLRLKRPHAAQNPGLYDAELGWFAQDIGAVGAVRATEVADPPHRLAGPDPWRPALVIESVRQRLREAIERQVPSPLAAGVLAALVVGDQSGVDQAAWELYRQTGVAHVIAISGTHITMLAWLASVLALPLWRRQPAWALRVPAPLAARWIGVAVAAAYALLAGWGVPAQRTVLMLAVAAGLRSTAARWPWWAVLLSAAVAVTALNPWSLMQAGFWLSFAAVGLLLASEPVLRPPVPPAGAAADTAADTAAVKVSVKVAARGRRLRALVGAQTRAHLRSQWVATAGLAPLSLLCFHQLSVIGWLANLVAIPLVTLLITPLALLGILVPPLWTVAAALVVAGHHGLAWLLTWPGAVWTAGQAPMWAAVAGLLGAVLLVLPAPRRLRWPAALALLPLLWPFVPRPAPGQFELLAADIGQGTAVLLRTRHHLLVYDTGPRLSRESDAGQRVLLPLLRARAEPAIDLLMLSHGDADHIGGAASLLAGWPVRALSSSLPAGHALRPAATATTATTTVTATPHGDCVDGQHWQWDGVQLRVLHPDATTLAGTAAAQGLRNARSCVLAVRDAAGRQALLTGDIEAAQEAALLARHGAPALASTLLLVPHHGSRTSSTPAFLDAVAPALGVVQAGYRSRFGHPAPDVRQRYADRRIMLVRSDRCGAFRWQAGAVSCTRKDLVRYWHWPAPEAGPLVALTPPSGAPTP</sequence>
<reference evidence="9 10" key="1">
    <citation type="submission" date="2024-04" db="EMBL/GenBank/DDBJ databases">
        <title>Novel species of the genus Ideonella isolated from streams.</title>
        <authorList>
            <person name="Lu H."/>
        </authorList>
    </citation>
    <scope>NUCLEOTIDE SEQUENCE [LARGE SCALE GENOMIC DNA]</scope>
    <source>
        <strain evidence="9 10">BYS139W</strain>
    </source>
</reference>
<dbReference type="Proteomes" id="UP001368500">
    <property type="component" value="Unassembled WGS sequence"/>
</dbReference>
<dbReference type="InterPro" id="IPR004477">
    <property type="entry name" value="ComEC_N"/>
</dbReference>
<dbReference type="NCBIfam" id="TIGR00361">
    <property type="entry name" value="ComEC_Rec2"/>
    <property type="match status" value="1"/>
</dbReference>
<dbReference type="InterPro" id="IPR052159">
    <property type="entry name" value="Competence_DNA_uptake"/>
</dbReference>